<evidence type="ECO:0000313" key="6">
    <source>
        <dbReference type="Proteomes" id="UP000825935"/>
    </source>
</evidence>
<accession>A0A8T2QLX3</accession>
<keyword evidence="2" id="KW-0653">Protein transport</keyword>
<evidence type="ECO:0000256" key="2">
    <source>
        <dbReference type="RuleBase" id="RU368010"/>
    </source>
</evidence>
<dbReference type="EMBL" id="CM035439">
    <property type="protein sequence ID" value="KAH7284570.1"/>
    <property type="molecule type" value="Genomic_DNA"/>
</dbReference>
<dbReference type="GO" id="GO:1990745">
    <property type="term" value="C:EARP complex"/>
    <property type="evidence" value="ECO:0007669"/>
    <property type="project" value="TreeGrafter"/>
</dbReference>
<keyword evidence="6" id="KW-1185">Reference proteome</keyword>
<dbReference type="OrthoDB" id="203678at2759"/>
<dbReference type="GO" id="GO:0015031">
    <property type="term" value="P:protein transport"/>
    <property type="evidence" value="ECO:0007669"/>
    <property type="project" value="UniProtKB-UniRule"/>
</dbReference>
<protein>
    <recommendedName>
        <fullName evidence="2">Vacuolar protein sorting-associated protein 51 homolog</fullName>
    </recommendedName>
</protein>
<feature type="domain" description="DUF659" evidence="4">
    <location>
        <begin position="760"/>
        <end position="896"/>
    </location>
</feature>
<dbReference type="InterPro" id="IPR012337">
    <property type="entry name" value="RNaseH-like_sf"/>
</dbReference>
<dbReference type="GO" id="GO:0005829">
    <property type="term" value="C:cytosol"/>
    <property type="evidence" value="ECO:0007669"/>
    <property type="project" value="GOC"/>
</dbReference>
<comment type="function">
    <text evidence="2">Acts as component of the GARP complex that is involved in retrograde transport from early and late endosomes to the trans-Golgi network (TGN).</text>
</comment>
<keyword evidence="2" id="KW-0813">Transport</keyword>
<dbReference type="PANTHER" id="PTHR15954:SF4">
    <property type="entry name" value="VACUOLAR PROTEIN SORTING-ASSOCIATED PROTEIN 51 HOMOLOG"/>
    <property type="match status" value="1"/>
</dbReference>
<comment type="subcellular location">
    <subcellularLocation>
        <location evidence="2">Golgi apparatus</location>
        <location evidence="2">trans-Golgi network</location>
    </subcellularLocation>
</comment>
<sequence>MAEGIESKTKRVRDLLSSFYGDEEEPAHSSPTLVRRDTLQAINTKAFDADRYMSSLVHRTNLEGLLQKHVEMAAEIKNLDSDMQMLVYENYNKFISATDTIRRMKDNISGMESNVERLLEKITAVRAKSDGINASLFERRERIEELNGTRGLLRKVQFVFDLPIRLRKCLKAEAYGDAVKYYKGALPVLKAYGRTSFQTCKQESDEVIAKITKSLKVRATSVTESVPNRAEAIRLLQELNNPVQEIMEKCLMQELERLSSIIKGFAHLANTALSDSKPQDDSEYRSPRSTIELLSKEFLASFSQSASTFRKIFPFGEQRFREAGTELFKKYLESVQKSLDPDFGNSAAKELVAVLKILSTDVPQMDEVLPKAGLSEFALQTAEGSVRQHISKRFKGLFDKLIGVLMVANTPKAGKELEEFGEKKNMLESLLLDAEDIILQGSRDVLLDLKMLLDDRVNLMIEWRSLYVDLVQGGIQDLFVMLNNHFSVICFPTGHETSKQDKGTEDNKKFPVSSGFVLLLARFSIYVEQTAVPKITEEIAMSFTGGGTRGPEDRPIFVPTEICRLFRATGEQLLDHMPRKAGGEWEYVDKVKALPKGNWTCRCKFCGHIWDGGANRIRAHILGLKGYGVDKCAQAPQKIREACRKLLAKSSQESGSCSNANVMHSHEDIVANESANIDDHEETYVSQPCGDTSTFHASQKRRASQGPLQKAWEAQARADADKALRRFFFAEDIPFWKVRSPYFLDMVSAIGRVGSSYKPPSYHLLRTRHLCDEVRFIEGDLLKFREKWKRFGCSIVCDGWSDVRNRPIINIMVSCIYGSMFLRSVDTSGEVKTGEYIFEILKEAIKDVGPENVVQVCMDNATNCVRAGSLVEQEFPHIFYTRCTCHCIDLLFEDMMGLLG</sequence>
<dbReference type="GO" id="GO:0042147">
    <property type="term" value="P:retrograde transport, endosome to Golgi"/>
    <property type="evidence" value="ECO:0007669"/>
    <property type="project" value="UniProtKB-UniRule"/>
</dbReference>
<comment type="subunit">
    <text evidence="2">Component of the Golgi-associated retrograde protein (GARP) complex.</text>
</comment>
<dbReference type="PANTHER" id="PTHR15954">
    <property type="entry name" value="VACUOLAR PROTEIN SORTING-ASSOCIATED PROTEIN 51 HOMOLOG"/>
    <property type="match status" value="1"/>
</dbReference>
<dbReference type="GO" id="GO:0007030">
    <property type="term" value="P:Golgi organization"/>
    <property type="evidence" value="ECO:0007669"/>
    <property type="project" value="UniProtKB-UniRule"/>
</dbReference>
<evidence type="ECO:0000313" key="5">
    <source>
        <dbReference type="EMBL" id="KAH7284570.1"/>
    </source>
</evidence>
<gene>
    <name evidence="5" type="ORF">KP509_34G060300</name>
</gene>
<dbReference type="Proteomes" id="UP000825935">
    <property type="component" value="Chromosome 34"/>
</dbReference>
<name>A0A8T2QLX3_CERRI</name>
<evidence type="ECO:0000256" key="3">
    <source>
        <dbReference type="SAM" id="Coils"/>
    </source>
</evidence>
<keyword evidence="2" id="KW-0333">Golgi apparatus</keyword>
<dbReference type="GO" id="GO:0016020">
    <property type="term" value="C:membrane"/>
    <property type="evidence" value="ECO:0007669"/>
    <property type="project" value="TreeGrafter"/>
</dbReference>
<dbReference type="GO" id="GO:0007041">
    <property type="term" value="P:lysosomal transport"/>
    <property type="evidence" value="ECO:0007669"/>
    <property type="project" value="TreeGrafter"/>
</dbReference>
<keyword evidence="2" id="KW-0445">Lipid transport</keyword>
<dbReference type="SUPFAM" id="SSF53098">
    <property type="entry name" value="Ribonuclease H-like"/>
    <property type="match status" value="1"/>
</dbReference>
<dbReference type="GO" id="GO:0006869">
    <property type="term" value="P:lipid transport"/>
    <property type="evidence" value="ECO:0007669"/>
    <property type="project" value="UniProtKB-UniRule"/>
</dbReference>
<comment type="caution">
    <text evidence="5">The sequence shown here is derived from an EMBL/GenBank/DDBJ whole genome shotgun (WGS) entry which is preliminary data.</text>
</comment>
<feature type="coiled-coil region" evidence="3">
    <location>
        <begin position="62"/>
        <end position="128"/>
    </location>
</feature>
<keyword evidence="3" id="KW-0175">Coiled coil</keyword>
<dbReference type="InterPro" id="IPR007021">
    <property type="entry name" value="DUF659"/>
</dbReference>
<dbReference type="GO" id="GO:0000938">
    <property type="term" value="C:GARP complex"/>
    <property type="evidence" value="ECO:0007669"/>
    <property type="project" value="UniProtKB-UniRule"/>
</dbReference>
<dbReference type="Pfam" id="PF04937">
    <property type="entry name" value="DUF659"/>
    <property type="match status" value="1"/>
</dbReference>
<dbReference type="EMBL" id="CM035439">
    <property type="protein sequence ID" value="KAH7284569.1"/>
    <property type="molecule type" value="Genomic_DNA"/>
</dbReference>
<dbReference type="GO" id="GO:0048193">
    <property type="term" value="P:Golgi vesicle transport"/>
    <property type="evidence" value="ECO:0007669"/>
    <property type="project" value="TreeGrafter"/>
</dbReference>
<dbReference type="GO" id="GO:0032456">
    <property type="term" value="P:endocytic recycling"/>
    <property type="evidence" value="ECO:0007669"/>
    <property type="project" value="TreeGrafter"/>
</dbReference>
<dbReference type="AlphaFoldDB" id="A0A8T2QLX3"/>
<reference evidence="5" key="1">
    <citation type="submission" date="2021-08" db="EMBL/GenBank/DDBJ databases">
        <title>WGS assembly of Ceratopteris richardii.</title>
        <authorList>
            <person name="Marchant D.B."/>
            <person name="Chen G."/>
            <person name="Jenkins J."/>
            <person name="Shu S."/>
            <person name="Leebens-Mack J."/>
            <person name="Grimwood J."/>
            <person name="Schmutz J."/>
            <person name="Soltis P."/>
            <person name="Soltis D."/>
            <person name="Chen Z.-H."/>
        </authorList>
    </citation>
    <scope>NUCLEOTIDE SEQUENCE</scope>
    <source>
        <strain evidence="5">Whitten #5841</strain>
        <tissue evidence="5">Leaf</tissue>
    </source>
</reference>
<proteinExistence type="inferred from homology"/>
<organism evidence="5 6">
    <name type="scientific">Ceratopteris richardii</name>
    <name type="common">Triangle waterfern</name>
    <dbReference type="NCBI Taxonomy" id="49495"/>
    <lineage>
        <taxon>Eukaryota</taxon>
        <taxon>Viridiplantae</taxon>
        <taxon>Streptophyta</taxon>
        <taxon>Embryophyta</taxon>
        <taxon>Tracheophyta</taxon>
        <taxon>Polypodiopsida</taxon>
        <taxon>Polypodiidae</taxon>
        <taxon>Polypodiales</taxon>
        <taxon>Pteridineae</taxon>
        <taxon>Pteridaceae</taxon>
        <taxon>Parkerioideae</taxon>
        <taxon>Ceratopteris</taxon>
    </lineage>
</organism>
<comment type="similarity">
    <text evidence="1 2">Belongs to the VPS51 family.</text>
</comment>
<evidence type="ECO:0000256" key="1">
    <source>
        <dbReference type="ARBA" id="ARBA00006080"/>
    </source>
</evidence>
<dbReference type="Pfam" id="PF08700">
    <property type="entry name" value="VPS51_Exo84_N"/>
    <property type="match status" value="1"/>
</dbReference>
<evidence type="ECO:0000259" key="4">
    <source>
        <dbReference type="Pfam" id="PF04937"/>
    </source>
</evidence>
<dbReference type="InterPro" id="IPR014812">
    <property type="entry name" value="Vps51"/>
</dbReference>